<keyword evidence="3" id="KW-1185">Reference proteome</keyword>
<dbReference type="EMBL" id="JAROCG010000001">
    <property type="protein sequence ID" value="MDN4611914.1"/>
    <property type="molecule type" value="Genomic_DNA"/>
</dbReference>
<dbReference type="Gene3D" id="1.10.10.2910">
    <property type="match status" value="1"/>
</dbReference>
<gene>
    <name evidence="2" type="ORF">P5G52_13680</name>
</gene>
<accession>A0ABT8K3I2</accession>
<name>A0ABT8K3I2_9MICC</name>
<comment type="caution">
    <text evidence="2">The sequence shown here is derived from an EMBL/GenBank/DDBJ whole genome shotgun (WGS) entry which is preliminary data.</text>
</comment>
<evidence type="ECO:0000313" key="3">
    <source>
        <dbReference type="Proteomes" id="UP001174209"/>
    </source>
</evidence>
<organism evidence="2 3">
    <name type="scientific">Arthrobacter burdickii</name>
    <dbReference type="NCBI Taxonomy" id="3035920"/>
    <lineage>
        <taxon>Bacteria</taxon>
        <taxon>Bacillati</taxon>
        <taxon>Actinomycetota</taxon>
        <taxon>Actinomycetes</taxon>
        <taxon>Micrococcales</taxon>
        <taxon>Micrococcaceae</taxon>
        <taxon>Arthrobacter</taxon>
    </lineage>
</organism>
<dbReference type="RefSeq" id="WP_301228229.1">
    <property type="nucleotide sequence ID" value="NZ_JAROCG010000001.1"/>
</dbReference>
<proteinExistence type="predicted"/>
<dbReference type="Proteomes" id="UP001174209">
    <property type="component" value="Unassembled WGS sequence"/>
</dbReference>
<dbReference type="Pfam" id="PF06114">
    <property type="entry name" value="Peptidase_M78"/>
    <property type="match status" value="1"/>
</dbReference>
<reference evidence="2" key="1">
    <citation type="submission" date="2023-06" db="EMBL/GenBank/DDBJ databases">
        <title>MT1 and MT2 Draft Genomes of Novel Species.</title>
        <authorList>
            <person name="Venkateswaran K."/>
        </authorList>
    </citation>
    <scope>NUCLEOTIDE SEQUENCE</scope>
    <source>
        <strain evidence="2">IIF3SC-B10</strain>
    </source>
</reference>
<sequence>MDFEKIIAETGVKVVTGDLPRGWWGAYDWRDHRIVLRPRLGVVQYDSTLAHELGHAWHMHRGTTPRQEREASVWAARRLIRASDFIDALRVSEHRTGIAQILGVMPSDVDTYISTLTPNEILFVSNLLRKEEVC</sequence>
<evidence type="ECO:0000259" key="1">
    <source>
        <dbReference type="Pfam" id="PF06114"/>
    </source>
</evidence>
<protein>
    <submittedName>
        <fullName evidence="2">ImmA/IrrE family metallo-endopeptidase</fullName>
    </submittedName>
</protein>
<dbReference type="InterPro" id="IPR010359">
    <property type="entry name" value="IrrE_HExxH"/>
</dbReference>
<evidence type="ECO:0000313" key="2">
    <source>
        <dbReference type="EMBL" id="MDN4611914.1"/>
    </source>
</evidence>
<feature type="domain" description="IrrE N-terminal-like" evidence="1">
    <location>
        <begin position="28"/>
        <end position="95"/>
    </location>
</feature>